<evidence type="ECO:0000256" key="3">
    <source>
        <dbReference type="ARBA" id="ARBA00010021"/>
    </source>
</evidence>
<comment type="catalytic activity">
    <reaction evidence="4">
        <text>(2E)-3-methyl-5-phosphooxypent-2-enoate + H(+) = isopentenyl phosphate + CO2</text>
        <dbReference type="Rhea" id="RHEA:78971"/>
        <dbReference type="ChEBI" id="CHEBI:15378"/>
        <dbReference type="ChEBI" id="CHEBI:16526"/>
        <dbReference type="ChEBI" id="CHEBI:65078"/>
        <dbReference type="ChEBI" id="CHEBI:229665"/>
        <dbReference type="EC" id="4.1.1.126"/>
    </reaction>
    <physiologicalReaction direction="left-to-right" evidence="4">
        <dbReference type="Rhea" id="RHEA:78972"/>
    </physiologicalReaction>
</comment>
<dbReference type="InterPro" id="IPR002830">
    <property type="entry name" value="UbiD"/>
</dbReference>
<dbReference type="AlphaFoldDB" id="A0A2K5ARJ6"/>
<dbReference type="InterPro" id="IPR048304">
    <property type="entry name" value="UbiD_Rift_dom"/>
</dbReference>
<evidence type="ECO:0000256" key="1">
    <source>
        <dbReference type="ARBA" id="ARBA00001936"/>
    </source>
</evidence>
<dbReference type="EC" id="4.1.1.126" evidence="6"/>
<evidence type="ECO:0000256" key="7">
    <source>
        <dbReference type="ARBA" id="ARBA00049754"/>
    </source>
</evidence>
<dbReference type="SUPFAM" id="SSF50475">
    <property type="entry name" value="FMN-binding split barrel"/>
    <property type="match status" value="1"/>
</dbReference>
<comment type="similarity">
    <text evidence="3">Belongs to the UbiD family.</text>
</comment>
<dbReference type="FunFam" id="3.40.1670.10:FF:000003">
    <property type="entry name" value="Phenolic acid decarboxylase"/>
    <property type="match status" value="1"/>
</dbReference>
<dbReference type="NCBIfam" id="TIGR00148">
    <property type="entry name" value="UbiD family decarboxylase"/>
    <property type="match status" value="1"/>
</dbReference>
<sequence length="481" mass="53905">MPFENLREYMDALDAAGMLKRVKTKVSVDLEMAEILRRVMYARGPALLFEDVDNYSMRVLGNAFGSIERMKLALQMEEFEEIGEKITSLARMEMPSSLLGKIRMLPKLSDIADTAPKIVGKGPVNEVYEGEDYASLLSLPALKCWPKDAGRFITFGLVLTKNPETGIRNLGVYRMQILDDKHAIMHWQIHKRGAQHYLMNKEKGKGIEVAVIIGADPATVFSAVAPVPEGLDKYLFAGIVRSKGLRLVKCNSIDLEVPAEAEIVLEGYVDPNDLRLEGPFGDHVGYYSEQEPYPVFNLKGIMRRDDPIYLTTVVGKPVLEDAYIGYVIERAFLPLIRMFHPEVVDFAMPAAGWFQGLAIVSIRKRYPAQAKKVMLGLWGLGQLALTKMIIVVDDDVDVHNMDEVIWAVTARCNPARDILVLDNMPTDTLDPAASSPNIGSKIGIDATSKWKEEGAYYTPELAEVDEQTKALVDRRWSEYFR</sequence>
<dbReference type="PANTHER" id="PTHR30108">
    <property type="entry name" value="3-OCTAPRENYL-4-HYDROXYBENZOATE CARBOXY-LYASE-RELATED"/>
    <property type="match status" value="1"/>
</dbReference>
<evidence type="ECO:0000256" key="4">
    <source>
        <dbReference type="ARBA" id="ARBA00049054"/>
    </source>
</evidence>
<comment type="pathway">
    <text evidence="2">Isoprenoid biosynthesis; isopentenyl diphosphate biosynthesis via mevalonate pathway.</text>
</comment>
<dbReference type="GO" id="GO:0005737">
    <property type="term" value="C:cytoplasm"/>
    <property type="evidence" value="ECO:0007669"/>
    <property type="project" value="TreeGrafter"/>
</dbReference>
<dbReference type="InterPro" id="IPR049383">
    <property type="entry name" value="UbiD-like_N"/>
</dbReference>
<evidence type="ECO:0000313" key="13">
    <source>
        <dbReference type="Proteomes" id="UP000236248"/>
    </source>
</evidence>
<evidence type="ECO:0000259" key="10">
    <source>
        <dbReference type="Pfam" id="PF20695"/>
    </source>
</evidence>
<evidence type="ECO:0000313" key="12">
    <source>
        <dbReference type="EMBL" id="SPC34268.1"/>
    </source>
</evidence>
<feature type="domain" description="3-octaprenyl-4-hydroxybenzoate carboxy-lyase-like Rift-related" evidence="9">
    <location>
        <begin position="120"/>
        <end position="317"/>
    </location>
</feature>
<evidence type="ECO:0000256" key="8">
    <source>
        <dbReference type="ARBA" id="ARBA00049936"/>
    </source>
</evidence>
<gene>
    <name evidence="12" type="ORF">NCAV_1091</name>
</gene>
<reference evidence="13" key="1">
    <citation type="submission" date="2018-01" db="EMBL/GenBank/DDBJ databases">
        <authorList>
            <person name="Kerou L M."/>
        </authorList>
    </citation>
    <scope>NUCLEOTIDE SEQUENCE [LARGE SCALE GENOMIC DNA]</scope>
    <source>
        <strain evidence="13">SCU2</strain>
    </source>
</reference>
<feature type="domain" description="3-octaprenyl-4-hydroxybenzoate carboxy-lyase-like C-terminal" evidence="11">
    <location>
        <begin position="323"/>
        <end position="446"/>
    </location>
</feature>
<feature type="domain" description="3-octaprenyl-4-hydroxybenzoate carboxy-lyase-like N-terminal" evidence="10">
    <location>
        <begin position="11"/>
        <end position="85"/>
    </location>
</feature>
<dbReference type="Proteomes" id="UP000236248">
    <property type="component" value="Chromosome NCAV"/>
</dbReference>
<dbReference type="SUPFAM" id="SSF143968">
    <property type="entry name" value="UbiD C-terminal domain-like"/>
    <property type="match status" value="1"/>
</dbReference>
<dbReference type="Pfam" id="PF20695">
    <property type="entry name" value="UbiD_N"/>
    <property type="match status" value="1"/>
</dbReference>
<accession>A0A2K5ARJ6</accession>
<protein>
    <recommendedName>
        <fullName evidence="7">Anhydromevalonate phosphate decarboxylase</fullName>
        <ecNumber evidence="6">4.1.1.126</ecNumber>
    </recommendedName>
</protein>
<dbReference type="Pfam" id="PF20696">
    <property type="entry name" value="UbiD_C"/>
    <property type="match status" value="1"/>
</dbReference>
<dbReference type="Pfam" id="PF01977">
    <property type="entry name" value="UbiD"/>
    <property type="match status" value="1"/>
</dbReference>
<dbReference type="InterPro" id="IPR049381">
    <property type="entry name" value="UbiD-like_C"/>
</dbReference>
<evidence type="ECO:0000259" key="9">
    <source>
        <dbReference type="Pfam" id="PF01977"/>
    </source>
</evidence>
<name>A0A2K5ARJ6_9ARCH</name>
<dbReference type="NCBIfam" id="TIGR03701">
    <property type="entry name" value="mena_SCO4490"/>
    <property type="match status" value="1"/>
</dbReference>
<dbReference type="GeneID" id="41595112"/>
<comment type="cofactor">
    <cofactor evidence="1">
        <name>Mn(2+)</name>
        <dbReference type="ChEBI" id="CHEBI:29035"/>
    </cofactor>
</comment>
<dbReference type="InterPro" id="IPR022390">
    <property type="entry name" value="HBDC"/>
</dbReference>
<dbReference type="KEGG" id="ncv:NCAV_1091"/>
<dbReference type="EMBL" id="LT981265">
    <property type="protein sequence ID" value="SPC34268.1"/>
    <property type="molecule type" value="Genomic_DNA"/>
</dbReference>
<evidence type="ECO:0000259" key="11">
    <source>
        <dbReference type="Pfam" id="PF20696"/>
    </source>
</evidence>
<evidence type="ECO:0000256" key="6">
    <source>
        <dbReference type="ARBA" id="ARBA00049727"/>
    </source>
</evidence>
<proteinExistence type="inferred from homology"/>
<comment type="cofactor">
    <cofactor evidence="8">
        <name>prenylated FMN</name>
        <dbReference type="ChEBI" id="CHEBI:87746"/>
    </cofactor>
</comment>
<dbReference type="GO" id="GO:0016831">
    <property type="term" value="F:carboxy-lyase activity"/>
    <property type="evidence" value="ECO:0007669"/>
    <property type="project" value="InterPro"/>
</dbReference>
<keyword evidence="13" id="KW-1185">Reference proteome</keyword>
<evidence type="ECO:0000256" key="5">
    <source>
        <dbReference type="ARBA" id="ARBA00049583"/>
    </source>
</evidence>
<dbReference type="Gene3D" id="3.40.1670.10">
    <property type="entry name" value="UbiD C-terminal domain-like"/>
    <property type="match status" value="1"/>
</dbReference>
<organism evidence="12 13">
    <name type="scientific">Candidatus Nitrosocaldus cavascurensis</name>
    <dbReference type="NCBI Taxonomy" id="2058097"/>
    <lineage>
        <taxon>Archaea</taxon>
        <taxon>Nitrososphaerota</taxon>
        <taxon>Nitrososphaeria</taxon>
        <taxon>Candidatus Nitrosocaldales</taxon>
        <taxon>Candidatus Nitrosocaldaceae</taxon>
        <taxon>Candidatus Nitrosocaldus</taxon>
    </lineage>
</organism>
<evidence type="ECO:0000256" key="2">
    <source>
        <dbReference type="ARBA" id="ARBA00005092"/>
    </source>
</evidence>
<dbReference type="PANTHER" id="PTHR30108:SF17">
    <property type="entry name" value="FERULIC ACID DECARBOXYLASE 1"/>
    <property type="match status" value="1"/>
</dbReference>
<comment type="function">
    <text evidence="5">Catalyzes the conversion of trans-anhydromevalonate 5-phosphate (tAHMP) into isopentenyl phosphate. Involved in the archaeal mevalonate (MVA) pathway, which provides fundamental precursors for isoprenoid biosynthesis, such as isopentenyl diphosphate (IPP) and dimethylallyl diphosphate (DMAPP).</text>
</comment>
<dbReference type="RefSeq" id="WP_103287041.1">
    <property type="nucleotide sequence ID" value="NZ_LT981265.1"/>
</dbReference>